<evidence type="ECO:0000313" key="3">
    <source>
        <dbReference type="EMBL" id="RGW85293.1"/>
    </source>
</evidence>
<organism evidence="3 4">
    <name type="scientific">Agathobacter rectalis</name>
    <dbReference type="NCBI Taxonomy" id="39491"/>
    <lineage>
        <taxon>Bacteria</taxon>
        <taxon>Bacillati</taxon>
        <taxon>Bacillota</taxon>
        <taxon>Clostridia</taxon>
        <taxon>Lachnospirales</taxon>
        <taxon>Lachnospiraceae</taxon>
        <taxon>Agathobacter</taxon>
    </lineage>
</organism>
<dbReference type="Proteomes" id="UP000283683">
    <property type="component" value="Unassembled WGS sequence"/>
</dbReference>
<keyword evidence="2" id="KW-1133">Transmembrane helix</keyword>
<feature type="coiled-coil region" evidence="1">
    <location>
        <begin position="20"/>
        <end position="72"/>
    </location>
</feature>
<feature type="transmembrane region" description="Helical" evidence="2">
    <location>
        <begin position="87"/>
        <end position="106"/>
    </location>
</feature>
<proteinExistence type="predicted"/>
<name>A0A413DH45_9FIRM</name>
<sequence length="159" mass="18645">MGTIRGCILLYRMEKDSELRKKMNDNILRIKKSLKETEKTYKYTRKEKYNIMKNLIGELDLEEQKLLKFELERDMETLKRGVLVKDLIVAGFSGVSLLLSAISLFVKSTEKCNGFLLNIVWIVYILDAAYFVILALWIPYTSRNLCFTQYVLQILDDDK</sequence>
<dbReference type="AlphaFoldDB" id="A0A413DH45"/>
<protein>
    <submittedName>
        <fullName evidence="3">Uncharacterized protein</fullName>
    </submittedName>
</protein>
<evidence type="ECO:0000256" key="2">
    <source>
        <dbReference type="SAM" id="Phobius"/>
    </source>
</evidence>
<evidence type="ECO:0000256" key="1">
    <source>
        <dbReference type="SAM" id="Coils"/>
    </source>
</evidence>
<gene>
    <name evidence="3" type="ORF">DWV45_14350</name>
</gene>
<dbReference type="RefSeq" id="WP_118327260.1">
    <property type="nucleotide sequence ID" value="NZ_QSAZ01000018.1"/>
</dbReference>
<reference evidence="3 4" key="1">
    <citation type="submission" date="2018-08" db="EMBL/GenBank/DDBJ databases">
        <title>A genome reference for cultivated species of the human gut microbiota.</title>
        <authorList>
            <person name="Zou Y."/>
            <person name="Xue W."/>
            <person name="Luo G."/>
        </authorList>
    </citation>
    <scope>NUCLEOTIDE SEQUENCE [LARGE SCALE GENOMIC DNA]</scope>
    <source>
        <strain evidence="3 4">AF06-19</strain>
    </source>
</reference>
<keyword evidence="1" id="KW-0175">Coiled coil</keyword>
<accession>A0A413DH45</accession>
<feature type="transmembrane region" description="Helical" evidence="2">
    <location>
        <begin position="118"/>
        <end position="138"/>
    </location>
</feature>
<keyword evidence="2" id="KW-0472">Membrane</keyword>
<comment type="caution">
    <text evidence="3">The sequence shown here is derived from an EMBL/GenBank/DDBJ whole genome shotgun (WGS) entry which is preliminary data.</text>
</comment>
<keyword evidence="2" id="KW-0812">Transmembrane</keyword>
<evidence type="ECO:0000313" key="4">
    <source>
        <dbReference type="Proteomes" id="UP000283683"/>
    </source>
</evidence>
<dbReference type="EMBL" id="QSAZ01000018">
    <property type="protein sequence ID" value="RGW85293.1"/>
    <property type="molecule type" value="Genomic_DNA"/>
</dbReference>